<dbReference type="EMBL" id="AEQN01000022">
    <property type="protein sequence ID" value="EFV01339.1"/>
    <property type="molecule type" value="Genomic_DNA"/>
</dbReference>
<dbReference type="Proteomes" id="UP000004754">
    <property type="component" value="Unassembled WGS sequence"/>
</dbReference>
<proteinExistence type="predicted"/>
<reference evidence="1 2" key="1">
    <citation type="submission" date="2010-12" db="EMBL/GenBank/DDBJ databases">
        <authorList>
            <person name="Muzny D."/>
            <person name="Qin X."/>
            <person name="Deng J."/>
            <person name="Jiang H."/>
            <person name="Liu Y."/>
            <person name="Qu J."/>
            <person name="Song X.-Z."/>
            <person name="Zhang L."/>
            <person name="Thornton R."/>
            <person name="Coyle M."/>
            <person name="Francisco L."/>
            <person name="Jackson L."/>
            <person name="Javaid M."/>
            <person name="Korchina V."/>
            <person name="Kovar C."/>
            <person name="Mata R."/>
            <person name="Mathew T."/>
            <person name="Ngo R."/>
            <person name="Nguyen L."/>
            <person name="Nguyen N."/>
            <person name="Okwuonu G."/>
            <person name="Ongeri F."/>
            <person name="Pham C."/>
            <person name="Simmons D."/>
            <person name="Wilczek-Boney K."/>
            <person name="Hale W."/>
            <person name="Jakkamsetti A."/>
            <person name="Pham P."/>
            <person name="Ruth R."/>
            <person name="San Lucas F."/>
            <person name="Warren J."/>
            <person name="Zhang J."/>
            <person name="Zhao Z."/>
            <person name="Zhou C."/>
            <person name="Zhu D."/>
            <person name="Lee S."/>
            <person name="Bess C."/>
            <person name="Blankenburg K."/>
            <person name="Forbes L."/>
            <person name="Fu Q."/>
            <person name="Gubbala S."/>
            <person name="Hirani K."/>
            <person name="Jayaseelan J.C."/>
            <person name="Lara F."/>
            <person name="Munidasa M."/>
            <person name="Palculict T."/>
            <person name="Patil S."/>
            <person name="Pu L.-L."/>
            <person name="Saada N."/>
            <person name="Tang L."/>
            <person name="Weissenberger G."/>
            <person name="Zhu Y."/>
            <person name="Hemphill L."/>
            <person name="Shang Y."/>
            <person name="Youmans B."/>
            <person name="Ayvaz T."/>
            <person name="Ross M."/>
            <person name="Santibanez J."/>
            <person name="Aqrawi P."/>
            <person name="Gross S."/>
            <person name="Joshi V."/>
            <person name="Fowler G."/>
            <person name="Nazareth L."/>
            <person name="Reid J."/>
            <person name="Worley K."/>
            <person name="Petrosino J."/>
            <person name="Highlander S."/>
            <person name="Gibbs R."/>
        </authorList>
    </citation>
    <scope>NUCLEOTIDE SEQUENCE [LARGE SCALE GENOMIC DNA]</scope>
    <source>
        <strain evidence="1 2">ATCC 23263</strain>
    </source>
</reference>
<dbReference type="HOGENOM" id="CLU_3156767_0_0_9"/>
<protein>
    <submittedName>
        <fullName evidence="1">Uncharacterized protein</fullName>
    </submittedName>
</protein>
<comment type="caution">
    <text evidence="1">The sequence shown here is derived from an EMBL/GenBank/DDBJ whole genome shotgun (WGS) entry which is preliminary data.</text>
</comment>
<keyword evidence="2" id="KW-1185">Reference proteome</keyword>
<gene>
    <name evidence="1" type="ORF">HMP0721_1720</name>
</gene>
<organism evidence="1 2">
    <name type="scientific">Pseudoramibacter alactolyticus ATCC 23263</name>
    <dbReference type="NCBI Taxonomy" id="887929"/>
    <lineage>
        <taxon>Bacteria</taxon>
        <taxon>Bacillati</taxon>
        <taxon>Bacillota</taxon>
        <taxon>Clostridia</taxon>
        <taxon>Eubacteriales</taxon>
        <taxon>Eubacteriaceae</taxon>
        <taxon>Pseudoramibacter</taxon>
    </lineage>
</organism>
<accession>E6MI15</accession>
<evidence type="ECO:0000313" key="1">
    <source>
        <dbReference type="EMBL" id="EFV01339.1"/>
    </source>
</evidence>
<name>E6MI15_9FIRM</name>
<dbReference type="STRING" id="887929.HMP0721_1720"/>
<evidence type="ECO:0000313" key="2">
    <source>
        <dbReference type="Proteomes" id="UP000004754"/>
    </source>
</evidence>
<dbReference type="AlphaFoldDB" id="E6MI15"/>
<sequence length="48" mass="5441">MDKIVDKRGTGKALSTGFIHSCAEKLENYANFIIFYVENGNFLVIILF</sequence>